<dbReference type="SUPFAM" id="SSF56322">
    <property type="entry name" value="ADC synthase"/>
    <property type="match status" value="1"/>
</dbReference>
<dbReference type="Pfam" id="PF00425">
    <property type="entry name" value="Chorismate_bind"/>
    <property type="match status" value="1"/>
</dbReference>
<dbReference type="RefSeq" id="WP_067774359.1">
    <property type="nucleotide sequence ID" value="NZ_LIGX01000018.1"/>
</dbReference>
<dbReference type="Proteomes" id="UP000176204">
    <property type="component" value="Chromosome I"/>
</dbReference>
<dbReference type="STRING" id="1679444.PYTT_1624"/>
<dbReference type="Pfam" id="PF04715">
    <property type="entry name" value="Anth_synt_I_N"/>
    <property type="match status" value="1"/>
</dbReference>
<proteinExistence type="predicted"/>
<dbReference type="InterPro" id="IPR005801">
    <property type="entry name" value="ADC_synthase"/>
</dbReference>
<evidence type="ECO:0000259" key="2">
    <source>
        <dbReference type="Pfam" id="PF04715"/>
    </source>
</evidence>
<gene>
    <name evidence="3" type="ORF">PYTT_1624</name>
</gene>
<dbReference type="OrthoDB" id="9803598at2"/>
<dbReference type="AlphaFoldDB" id="A0A1C7PDF5"/>
<keyword evidence="4" id="KW-1185">Reference proteome</keyword>
<dbReference type="InterPro" id="IPR015890">
    <property type="entry name" value="Chorismate_C"/>
</dbReference>
<evidence type="ECO:0000313" key="4">
    <source>
        <dbReference type="Proteomes" id="UP000176204"/>
    </source>
</evidence>
<dbReference type="PRINTS" id="PR00095">
    <property type="entry name" value="ANTSNTHASEI"/>
</dbReference>
<dbReference type="PANTHER" id="PTHR11236:SF9">
    <property type="entry name" value="ANTHRANILATE SYNTHASE COMPONENT 1"/>
    <property type="match status" value="1"/>
</dbReference>
<reference evidence="4" key="1">
    <citation type="submission" date="2016-09" db="EMBL/GenBank/DDBJ databases">
        <authorList>
            <person name="Koehorst J."/>
        </authorList>
    </citation>
    <scope>NUCLEOTIDE SEQUENCE [LARGE SCALE GENOMIC DNA]</scope>
</reference>
<dbReference type="InterPro" id="IPR006805">
    <property type="entry name" value="Anth_synth_I_N"/>
</dbReference>
<dbReference type="GO" id="GO:0000162">
    <property type="term" value="P:L-tryptophan biosynthetic process"/>
    <property type="evidence" value="ECO:0007669"/>
    <property type="project" value="TreeGrafter"/>
</dbReference>
<dbReference type="EMBL" id="LT629973">
    <property type="protein sequence ID" value="SEH90920.1"/>
    <property type="molecule type" value="Genomic_DNA"/>
</dbReference>
<dbReference type="KEGG" id="agl:PYTT_1624"/>
<evidence type="ECO:0000259" key="1">
    <source>
        <dbReference type="Pfam" id="PF00425"/>
    </source>
</evidence>
<name>A0A1C7PDF5_9BACT</name>
<accession>A0A1C7PDF5</accession>
<dbReference type="PANTHER" id="PTHR11236">
    <property type="entry name" value="AMINOBENZOATE/ANTHRANILATE SYNTHASE"/>
    <property type="match status" value="1"/>
</dbReference>
<feature type="domain" description="Anthranilate synthase component I N-terminal" evidence="2">
    <location>
        <begin position="17"/>
        <end position="161"/>
    </location>
</feature>
<sequence length="463" mass="51561">MSTKISLQQSSRRLGADTQTPISLFMQLSRENEFALLLESAEVDGRWGRFSVIASDFLLDASCRSGLLHVEVADERLKPLEALEGRPFMEGVRELMESLSIVPADFSQAPITRALYGYFGYEMAAVFQPKLAQSLDVADAEARLVVAGTVLVFDHVYNHLTQLSLGEHREMRPVLHPEPAPIRVGEVTRRPDEEGYKAAVRRVRELLHQGEAIQVVGATQASAPFEGDAFTLYRRMRSMNPSPYMFFMRFPGLTLFGSSPEVMVRCTDGRLQLSPIAGTRRRGQDDVEDAELAADLLKDPKECAEHVMLVDLGRNDLGRVARPDSVKVERLMEVERFSHVMHMTSRVTASLAQGKDALDVLAATFPAGTVSGAPKVRAMEIIHELEEVKRGPYAGCIGWIGLDEDAVHMDTGITIRSMWVRDGRIFWQMGAGLVYDSDPEKEWQECRNKGRIIDAILAADESL</sequence>
<dbReference type="PATRIC" id="fig|1679444.3.peg.2485"/>
<dbReference type="InterPro" id="IPR019999">
    <property type="entry name" value="Anth_synth_I-like"/>
</dbReference>
<protein>
    <submittedName>
        <fullName evidence="3">Adc synthase</fullName>
    </submittedName>
</protein>
<evidence type="ECO:0000313" key="3">
    <source>
        <dbReference type="EMBL" id="SEH90920.1"/>
    </source>
</evidence>
<organism evidence="3 4">
    <name type="scientific">Akkermansia glycaniphila</name>
    <dbReference type="NCBI Taxonomy" id="1679444"/>
    <lineage>
        <taxon>Bacteria</taxon>
        <taxon>Pseudomonadati</taxon>
        <taxon>Verrucomicrobiota</taxon>
        <taxon>Verrucomicrobiia</taxon>
        <taxon>Verrucomicrobiales</taxon>
        <taxon>Akkermansiaceae</taxon>
        <taxon>Akkermansia</taxon>
    </lineage>
</organism>
<feature type="domain" description="Chorismate-utilising enzyme C-terminal" evidence="1">
    <location>
        <begin position="193"/>
        <end position="449"/>
    </location>
</feature>
<dbReference type="Gene3D" id="3.60.120.10">
    <property type="entry name" value="Anthranilate synthase"/>
    <property type="match status" value="1"/>
</dbReference>